<dbReference type="SUPFAM" id="SSF56024">
    <property type="entry name" value="Phospholipase D/nuclease"/>
    <property type="match status" value="2"/>
</dbReference>
<dbReference type="PANTHER" id="PTHR21248:SF22">
    <property type="entry name" value="PHOSPHOLIPASE D"/>
    <property type="match status" value="1"/>
</dbReference>
<keyword evidence="4" id="KW-1185">Reference proteome</keyword>
<dbReference type="InterPro" id="IPR001736">
    <property type="entry name" value="PLipase_D/transphosphatidylase"/>
</dbReference>
<dbReference type="PANTHER" id="PTHR21248">
    <property type="entry name" value="CARDIOLIPIN SYNTHASE"/>
    <property type="match status" value="1"/>
</dbReference>
<comment type="caution">
    <text evidence="3">The sequence shown here is derived from an EMBL/GenBank/DDBJ whole genome shotgun (WGS) entry which is preliminary data.</text>
</comment>
<feature type="region of interest" description="Disordered" evidence="1">
    <location>
        <begin position="1"/>
        <end position="25"/>
    </location>
</feature>
<evidence type="ECO:0000256" key="1">
    <source>
        <dbReference type="SAM" id="MobiDB-lite"/>
    </source>
</evidence>
<dbReference type="Proteomes" id="UP001501337">
    <property type="component" value="Unassembled WGS sequence"/>
</dbReference>
<dbReference type="Pfam" id="PF13091">
    <property type="entry name" value="PLDc_2"/>
    <property type="match status" value="2"/>
</dbReference>
<evidence type="ECO:0000313" key="4">
    <source>
        <dbReference type="Proteomes" id="UP001501337"/>
    </source>
</evidence>
<dbReference type="CDD" id="cd09110">
    <property type="entry name" value="PLDc_CLS_1"/>
    <property type="match status" value="1"/>
</dbReference>
<dbReference type="PROSITE" id="PS50035">
    <property type="entry name" value="PLD"/>
    <property type="match status" value="1"/>
</dbReference>
<dbReference type="EMBL" id="BAABBO010000001">
    <property type="protein sequence ID" value="GAA3948888.1"/>
    <property type="molecule type" value="Genomic_DNA"/>
</dbReference>
<organism evidence="3 4">
    <name type="scientific">Allohahella marinimesophila</name>
    <dbReference type="NCBI Taxonomy" id="1054972"/>
    <lineage>
        <taxon>Bacteria</taxon>
        <taxon>Pseudomonadati</taxon>
        <taxon>Pseudomonadota</taxon>
        <taxon>Gammaproteobacteria</taxon>
        <taxon>Oceanospirillales</taxon>
        <taxon>Hahellaceae</taxon>
        <taxon>Allohahella</taxon>
    </lineage>
</organism>
<evidence type="ECO:0000313" key="3">
    <source>
        <dbReference type="EMBL" id="GAA3948888.1"/>
    </source>
</evidence>
<sequence length="417" mass="46742">MTFENDSYEKSDSSTAVTGELMTDSDRQSHKRAVLEHALGVPFTNNNTLRILRNGCQIFPAMLEAVRQANERIEFLTFVYWTGDIAVEFAEALAEKAREGLCVRVLLDSYGAATMNDDLLDAMREAGVIIRWFRPMATWKVWRSDHRTHRKILLVDQCIGFTGGVGIASQWEGDAENPEQWRDTHFQLTGPCLEGMHAAFLGNWVDEGRLVEPDLMSPVSLPEHVRLPGSDIFENVTIQVLKSSSALGWSDVATLIQALLFSARREVRIATAYFVPDPVLIDLLAATVARGVSITVMLPGRHTDQRVSQLGGEDGFRRLLDAGVTLLLYQKTMLHTKLIIVDGELVCIGSANFNQRSMQKDEEISMVVDSVAVAERLNADFDADSEHCEPIDFTRWTQRSLWQRAGEVAMKPFKQQL</sequence>
<proteinExistence type="predicted"/>
<name>A0ABP7NK50_9GAMM</name>
<gene>
    <name evidence="3" type="ORF">GCM10022278_05130</name>
</gene>
<accession>A0ABP7NK50</accession>
<protein>
    <submittedName>
        <fullName evidence="3">Phospholipase D-like domain-containing protein</fullName>
    </submittedName>
</protein>
<dbReference type="SMART" id="SM00155">
    <property type="entry name" value="PLDc"/>
    <property type="match status" value="2"/>
</dbReference>
<evidence type="ECO:0000259" key="2">
    <source>
        <dbReference type="PROSITE" id="PS50035"/>
    </source>
</evidence>
<feature type="domain" description="PLD phosphodiesterase" evidence="2">
    <location>
        <begin position="330"/>
        <end position="357"/>
    </location>
</feature>
<dbReference type="InterPro" id="IPR025202">
    <property type="entry name" value="PLD-like_dom"/>
</dbReference>
<dbReference type="Gene3D" id="3.30.870.10">
    <property type="entry name" value="Endonuclease Chain A"/>
    <property type="match status" value="2"/>
</dbReference>
<reference evidence="4" key="1">
    <citation type="journal article" date="2019" name="Int. J. Syst. Evol. Microbiol.">
        <title>The Global Catalogue of Microorganisms (GCM) 10K type strain sequencing project: providing services to taxonomists for standard genome sequencing and annotation.</title>
        <authorList>
            <consortium name="The Broad Institute Genomics Platform"/>
            <consortium name="The Broad Institute Genome Sequencing Center for Infectious Disease"/>
            <person name="Wu L."/>
            <person name="Ma J."/>
        </authorList>
    </citation>
    <scope>NUCLEOTIDE SEQUENCE [LARGE SCALE GENOMIC DNA]</scope>
    <source>
        <strain evidence="4">JCM 17555</strain>
    </source>
</reference>